<organism evidence="4 5">
    <name type="scientific">Amycolatopsis minnesotensis</name>
    <dbReference type="NCBI Taxonomy" id="337894"/>
    <lineage>
        <taxon>Bacteria</taxon>
        <taxon>Bacillati</taxon>
        <taxon>Actinomycetota</taxon>
        <taxon>Actinomycetes</taxon>
        <taxon>Pseudonocardiales</taxon>
        <taxon>Pseudonocardiaceae</taxon>
        <taxon>Amycolatopsis</taxon>
    </lineage>
</organism>
<feature type="transmembrane region" description="Helical" evidence="2">
    <location>
        <begin position="232"/>
        <end position="251"/>
    </location>
</feature>
<feature type="region of interest" description="Disordered" evidence="1">
    <location>
        <begin position="1"/>
        <end position="21"/>
    </location>
</feature>
<feature type="compositionally biased region" description="Pro residues" evidence="1">
    <location>
        <begin position="9"/>
        <end position="19"/>
    </location>
</feature>
<feature type="transmembrane region" description="Helical" evidence="2">
    <location>
        <begin position="263"/>
        <end position="284"/>
    </location>
</feature>
<evidence type="ECO:0000259" key="3">
    <source>
        <dbReference type="SMART" id="SM00014"/>
    </source>
</evidence>
<dbReference type="RefSeq" id="WP_344413862.1">
    <property type="nucleotide sequence ID" value="NZ_BAAANN010000003.1"/>
</dbReference>
<dbReference type="Pfam" id="PF01569">
    <property type="entry name" value="PAP2"/>
    <property type="match status" value="1"/>
</dbReference>
<name>A0ABN2Q5C2_9PSEU</name>
<dbReference type="InterPro" id="IPR000326">
    <property type="entry name" value="PAP2/HPO"/>
</dbReference>
<accession>A0ABN2Q5C2</accession>
<dbReference type="EMBL" id="BAAANN010000003">
    <property type="protein sequence ID" value="GAA1944197.1"/>
    <property type="molecule type" value="Genomic_DNA"/>
</dbReference>
<dbReference type="SUPFAM" id="SSF48317">
    <property type="entry name" value="Acid phosphatase/Vanadium-dependent haloperoxidase"/>
    <property type="match status" value="1"/>
</dbReference>
<feature type="transmembrane region" description="Helical" evidence="2">
    <location>
        <begin position="175"/>
        <end position="196"/>
    </location>
</feature>
<feature type="transmembrane region" description="Helical" evidence="2">
    <location>
        <begin position="87"/>
        <end position="105"/>
    </location>
</feature>
<dbReference type="Proteomes" id="UP001501116">
    <property type="component" value="Unassembled WGS sequence"/>
</dbReference>
<proteinExistence type="predicted"/>
<evidence type="ECO:0000313" key="4">
    <source>
        <dbReference type="EMBL" id="GAA1944197.1"/>
    </source>
</evidence>
<keyword evidence="2" id="KW-0472">Membrane</keyword>
<keyword evidence="5" id="KW-1185">Reference proteome</keyword>
<comment type="caution">
    <text evidence="4">The sequence shown here is derived from an EMBL/GenBank/DDBJ whole genome shotgun (WGS) entry which is preliminary data.</text>
</comment>
<gene>
    <name evidence="4" type="ORF">GCM10009754_09850</name>
</gene>
<keyword evidence="2" id="KW-0812">Transmembrane</keyword>
<reference evidence="4 5" key="1">
    <citation type="journal article" date="2019" name="Int. J. Syst. Evol. Microbiol.">
        <title>The Global Catalogue of Microorganisms (GCM) 10K type strain sequencing project: providing services to taxonomists for standard genome sequencing and annotation.</title>
        <authorList>
            <consortium name="The Broad Institute Genomics Platform"/>
            <consortium name="The Broad Institute Genome Sequencing Center for Infectious Disease"/>
            <person name="Wu L."/>
            <person name="Ma J."/>
        </authorList>
    </citation>
    <scope>NUCLEOTIDE SEQUENCE [LARGE SCALE GENOMIC DNA]</scope>
    <source>
        <strain evidence="4 5">JCM 14545</strain>
    </source>
</reference>
<feature type="transmembrane region" description="Helical" evidence="2">
    <location>
        <begin position="112"/>
        <end position="129"/>
    </location>
</feature>
<keyword evidence="2" id="KW-1133">Transmembrane helix</keyword>
<dbReference type="SMART" id="SM00014">
    <property type="entry name" value="acidPPc"/>
    <property type="match status" value="1"/>
</dbReference>
<sequence>MTGTTLAPESPPRPQPPRQAPARRAPLVAALGFAAAAAVVCAVFVWTRGGQALDSALLPAAEHRGYALRTSLSRPAAVVLELLRDKATLVTLASLFAVVLMAGVVTGRAAAGVAGLLVAGCSAVLTSGLKEVVLRPDFDGAGSTSHNSFPSGHTGAAAGLLFGLLIAVPPRARWWIAAPGAAGVSVVAAATMAAGWHRLSDVLAAVLLACALCCVAVALLPGTGRSHVDTGGMPWPGAGLVPPLALLPVFYSATTTPGPPPLLAVLTVTGVVVAGSVLAVTALLRGVDLRRSAPLAA</sequence>
<feature type="transmembrane region" description="Helical" evidence="2">
    <location>
        <begin position="149"/>
        <end position="168"/>
    </location>
</feature>
<feature type="transmembrane region" description="Helical" evidence="2">
    <location>
        <begin position="27"/>
        <end position="47"/>
    </location>
</feature>
<dbReference type="Gene3D" id="1.20.144.10">
    <property type="entry name" value="Phosphatidic acid phosphatase type 2/haloperoxidase"/>
    <property type="match status" value="1"/>
</dbReference>
<protein>
    <submittedName>
        <fullName evidence="4">Phosphatase PAP2 family protein</fullName>
    </submittedName>
</protein>
<evidence type="ECO:0000313" key="5">
    <source>
        <dbReference type="Proteomes" id="UP001501116"/>
    </source>
</evidence>
<feature type="transmembrane region" description="Helical" evidence="2">
    <location>
        <begin position="202"/>
        <end position="220"/>
    </location>
</feature>
<evidence type="ECO:0000256" key="2">
    <source>
        <dbReference type="SAM" id="Phobius"/>
    </source>
</evidence>
<feature type="domain" description="Phosphatidic acid phosphatase type 2/haloperoxidase" evidence="3">
    <location>
        <begin position="111"/>
        <end position="217"/>
    </location>
</feature>
<dbReference type="InterPro" id="IPR036938">
    <property type="entry name" value="PAP2/HPO_sf"/>
</dbReference>
<evidence type="ECO:0000256" key="1">
    <source>
        <dbReference type="SAM" id="MobiDB-lite"/>
    </source>
</evidence>